<dbReference type="RefSeq" id="WP_229316204.1">
    <property type="nucleotide sequence ID" value="NZ_AP025184.1"/>
</dbReference>
<dbReference type="EMBL" id="AP025184">
    <property type="protein sequence ID" value="BDB54803.1"/>
    <property type="molecule type" value="Genomic_DNA"/>
</dbReference>
<accession>A0ABM7V5J2</accession>
<feature type="chain" id="PRO_5046607958" evidence="1">
    <location>
        <begin position="20"/>
        <end position="69"/>
    </location>
</feature>
<evidence type="ECO:0000313" key="2">
    <source>
        <dbReference type="EMBL" id="BDB54803.1"/>
    </source>
</evidence>
<name>A0ABM7V5J2_9FLAO</name>
<gene>
    <name evidence="2" type="ORF">GENT5_11080</name>
</gene>
<keyword evidence="3" id="KW-1185">Reference proteome</keyword>
<proteinExistence type="predicted"/>
<dbReference type="Proteomes" id="UP001319867">
    <property type="component" value="Chromosome"/>
</dbReference>
<evidence type="ECO:0000313" key="3">
    <source>
        <dbReference type="Proteomes" id="UP001319867"/>
    </source>
</evidence>
<feature type="signal peptide" evidence="1">
    <location>
        <begin position="1"/>
        <end position="19"/>
    </location>
</feature>
<reference evidence="2 3" key="2">
    <citation type="journal article" date="2022" name="Microorganisms">
        <title>Complete Genome Sequences of Two Flavobacterium ammonificans Strains and a Flavobacterium ammoniigenes Strain of Ammonifying Bacterioplankton Isolated from Surface River Water.</title>
        <authorList>
            <person name="Suda W."/>
            <person name="Ogata Y."/>
            <person name="Shindo C."/>
            <person name="Watanabe K."/>
        </authorList>
    </citation>
    <scope>NUCLEOTIDE SEQUENCE [LARGE SCALE GENOMIC DNA]</scope>
    <source>
        <strain evidence="2 3">GENT5</strain>
    </source>
</reference>
<sequence length="69" mass="7508">MKKVIAILALAFFSVSITAQESKQEKKEMACCSKHAKMSNDEVTKCQAKCKAEGKKCDAKAHKASGKKC</sequence>
<protein>
    <submittedName>
        <fullName evidence="2">Uncharacterized protein</fullName>
    </submittedName>
</protein>
<evidence type="ECO:0000256" key="1">
    <source>
        <dbReference type="SAM" id="SignalP"/>
    </source>
</evidence>
<reference evidence="2 3" key="1">
    <citation type="journal article" date="2022" name="Int. J. Syst. Evol. Microbiol.">
        <title>Flavobacterium ammonificans sp. nov. and Flavobacterium ammoniigenes sp. nov., ammonifying bacteria isolated from surface river water.</title>
        <authorList>
            <person name="Watanabe K."/>
            <person name="Kitamura T."/>
            <person name="Ogata Y."/>
            <person name="Shindo C."/>
            <person name="Suda W."/>
        </authorList>
    </citation>
    <scope>NUCLEOTIDE SEQUENCE [LARGE SCALE GENOMIC DNA]</scope>
    <source>
        <strain evidence="2 3">GENT5</strain>
    </source>
</reference>
<organism evidence="2 3">
    <name type="scientific">Flavobacterium ammoniigenes</name>
    <dbReference type="NCBI Taxonomy" id="1751095"/>
    <lineage>
        <taxon>Bacteria</taxon>
        <taxon>Pseudomonadati</taxon>
        <taxon>Bacteroidota</taxon>
        <taxon>Flavobacteriia</taxon>
        <taxon>Flavobacteriales</taxon>
        <taxon>Flavobacteriaceae</taxon>
        <taxon>Flavobacterium</taxon>
    </lineage>
</organism>
<keyword evidence="1" id="KW-0732">Signal</keyword>